<sequence>MSGARFTGGDLSEVTEGRRGCGSRLFKPAGTGRAPTACAAGCWGRAGTRKGDRRRPGPSPRSREDTPRPRRGRALARGREPRSYRRKQLCQDFLRRAGPLARPWLPPS</sequence>
<accession>A0AC59YQ31</accession>
<reference evidence="1" key="1">
    <citation type="submission" date="2023-05" db="EMBL/GenBank/DDBJ databases">
        <authorList>
            <consortium name="ELIXIR-Norway"/>
        </authorList>
    </citation>
    <scope>NUCLEOTIDE SEQUENCE</scope>
</reference>
<dbReference type="Proteomes" id="UP001162501">
    <property type="component" value="Chromosome 19"/>
</dbReference>
<proteinExistence type="predicted"/>
<gene>
    <name evidence="1" type="ORF">MRATA1EN22A_LOCUS8736</name>
</gene>
<organism evidence="1 2">
    <name type="scientific">Rangifer tarandus platyrhynchus</name>
    <name type="common">Svalbard reindeer</name>
    <dbReference type="NCBI Taxonomy" id="3082113"/>
    <lineage>
        <taxon>Eukaryota</taxon>
        <taxon>Metazoa</taxon>
        <taxon>Chordata</taxon>
        <taxon>Craniata</taxon>
        <taxon>Vertebrata</taxon>
        <taxon>Euteleostomi</taxon>
        <taxon>Mammalia</taxon>
        <taxon>Eutheria</taxon>
        <taxon>Laurasiatheria</taxon>
        <taxon>Artiodactyla</taxon>
        <taxon>Ruminantia</taxon>
        <taxon>Pecora</taxon>
        <taxon>Cervidae</taxon>
        <taxon>Odocoileinae</taxon>
        <taxon>Rangifer</taxon>
    </lineage>
</organism>
<name>A0AC59YQ31_RANTA</name>
<protein>
    <submittedName>
        <fullName evidence="1">Uncharacterized protein</fullName>
    </submittedName>
</protein>
<dbReference type="EMBL" id="OX596103">
    <property type="protein sequence ID" value="CAM9876451.1"/>
    <property type="molecule type" value="Genomic_DNA"/>
</dbReference>
<evidence type="ECO:0000313" key="1">
    <source>
        <dbReference type="EMBL" id="CAM9876451.1"/>
    </source>
</evidence>
<reference evidence="1" key="2">
    <citation type="submission" date="2025-03" db="EMBL/GenBank/DDBJ databases">
        <authorList>
            <consortium name="ELIXIR-Norway"/>
            <consortium name="Elixir Norway"/>
        </authorList>
    </citation>
    <scope>NUCLEOTIDE SEQUENCE</scope>
</reference>
<evidence type="ECO:0000313" key="2">
    <source>
        <dbReference type="Proteomes" id="UP001162501"/>
    </source>
</evidence>